<dbReference type="AlphaFoldDB" id="A0AAP0LMM4"/>
<organism evidence="2 3">
    <name type="scientific">Citrus x changshan-huyou</name>
    <dbReference type="NCBI Taxonomy" id="2935761"/>
    <lineage>
        <taxon>Eukaryota</taxon>
        <taxon>Viridiplantae</taxon>
        <taxon>Streptophyta</taxon>
        <taxon>Embryophyta</taxon>
        <taxon>Tracheophyta</taxon>
        <taxon>Spermatophyta</taxon>
        <taxon>Magnoliopsida</taxon>
        <taxon>eudicotyledons</taxon>
        <taxon>Gunneridae</taxon>
        <taxon>Pentapetalae</taxon>
        <taxon>rosids</taxon>
        <taxon>malvids</taxon>
        <taxon>Sapindales</taxon>
        <taxon>Rutaceae</taxon>
        <taxon>Aurantioideae</taxon>
        <taxon>Citrus</taxon>
    </lineage>
</organism>
<dbReference type="EMBL" id="JBCGBO010000024">
    <property type="protein sequence ID" value="KAK9180837.1"/>
    <property type="molecule type" value="Genomic_DNA"/>
</dbReference>
<feature type="compositionally biased region" description="Polar residues" evidence="1">
    <location>
        <begin position="1"/>
        <end position="11"/>
    </location>
</feature>
<proteinExistence type="predicted"/>
<evidence type="ECO:0000256" key="1">
    <source>
        <dbReference type="SAM" id="MobiDB-lite"/>
    </source>
</evidence>
<protein>
    <recommendedName>
        <fullName evidence="4">BED-type domain-containing protein</fullName>
    </recommendedName>
</protein>
<dbReference type="Proteomes" id="UP001428341">
    <property type="component" value="Unassembled WGS sequence"/>
</dbReference>
<accession>A0AAP0LMM4</accession>
<evidence type="ECO:0000313" key="3">
    <source>
        <dbReference type="Proteomes" id="UP001428341"/>
    </source>
</evidence>
<gene>
    <name evidence="2" type="ORF">WN944_023972</name>
</gene>
<evidence type="ECO:0008006" key="4">
    <source>
        <dbReference type="Google" id="ProtNLM"/>
    </source>
</evidence>
<sequence>MDTSQSNSAYTINDSSVGDDDVNDIIELEEEIEKGLRPVEQKAPRQRKLTSQVWSLFRKVSGDKYPDNKPRAVCKKCSIEYVAVRNSGTENLDVTVDQLTQNIMNMSTNCAPSAESVNGPNDSV</sequence>
<name>A0AAP0LMM4_9ROSI</name>
<comment type="caution">
    <text evidence="2">The sequence shown here is derived from an EMBL/GenBank/DDBJ whole genome shotgun (WGS) entry which is preliminary data.</text>
</comment>
<keyword evidence="3" id="KW-1185">Reference proteome</keyword>
<feature type="region of interest" description="Disordered" evidence="1">
    <location>
        <begin position="1"/>
        <end position="20"/>
    </location>
</feature>
<reference evidence="2 3" key="1">
    <citation type="submission" date="2024-05" db="EMBL/GenBank/DDBJ databases">
        <title>Haplotype-resolved chromosome-level genome assembly of Huyou (Citrus changshanensis).</title>
        <authorList>
            <person name="Miao C."/>
            <person name="Chen W."/>
            <person name="Wu Y."/>
            <person name="Wang L."/>
            <person name="Zhao S."/>
            <person name="Grierson D."/>
            <person name="Xu C."/>
            <person name="Chen K."/>
        </authorList>
    </citation>
    <scope>NUCLEOTIDE SEQUENCE [LARGE SCALE GENOMIC DNA]</scope>
    <source>
        <strain evidence="2">01-14</strain>
        <tissue evidence="2">Leaf</tissue>
    </source>
</reference>
<evidence type="ECO:0000313" key="2">
    <source>
        <dbReference type="EMBL" id="KAK9180837.1"/>
    </source>
</evidence>